<evidence type="ECO:0000256" key="2">
    <source>
        <dbReference type="ARBA" id="ARBA00022630"/>
    </source>
</evidence>
<dbReference type="Pfam" id="PF03486">
    <property type="entry name" value="HI0933_like"/>
    <property type="match status" value="1"/>
</dbReference>
<dbReference type="EMBL" id="BAABEZ010000022">
    <property type="protein sequence ID" value="GAA4454386.1"/>
    <property type="molecule type" value="Genomic_DNA"/>
</dbReference>
<dbReference type="PANTHER" id="PTHR42887:SF2">
    <property type="entry name" value="OS12G0638800 PROTEIN"/>
    <property type="match status" value="1"/>
</dbReference>
<dbReference type="SUPFAM" id="SSF51905">
    <property type="entry name" value="FAD/NAD(P)-binding domain"/>
    <property type="match status" value="1"/>
</dbReference>
<evidence type="ECO:0000313" key="6">
    <source>
        <dbReference type="EMBL" id="GAA4454386.1"/>
    </source>
</evidence>
<dbReference type="Gene3D" id="1.10.8.260">
    <property type="entry name" value="HI0933 insert domain-like"/>
    <property type="match status" value="1"/>
</dbReference>
<evidence type="ECO:0000256" key="1">
    <source>
        <dbReference type="ARBA" id="ARBA00001974"/>
    </source>
</evidence>
<comment type="cofactor">
    <cofactor evidence="1">
        <name>FAD</name>
        <dbReference type="ChEBI" id="CHEBI:57692"/>
    </cofactor>
</comment>
<sequence length="404" mass="45035">MKIAIIGAGAAGCFAAANIPANAGHEVRVFEKTGKALQKVKVSGGGRCNVTHNCFDIEELAARYPRGRQFLKKTLHRFGPADTIRWFESRGVQLKAESDGRMFPVTDDSQTIIDCIWKEMMRNGVQVQYNKSLNALESRPGGYTLRFADGSTYEADKVLVACGGFPKDEQYAWLRAIPQTIETPVPSLFTFNLPGNPVTSLMGIAAEVSLKIAGTKIREQGPLLITHWGFSGPAVLRCSAWAARELHDRNYTFTVLINWLKDKDDDTLRTDIKRLRTEEGKQLIDHKSPFGLPRRLWEYLLQESGVPEQTRWADLTAAPQNKMIENLLRQSFTVKGKTTFKEEFVTCGGVRLKDIDPATMQSRQHPSLYFAGEITDVDGITGGFNFQNAWTGAWIAAQSMVKEA</sequence>
<feature type="domain" description="RsdA/BaiN/AoA(So)-like Rossmann fold-like" evidence="4">
    <location>
        <begin position="2"/>
        <end position="398"/>
    </location>
</feature>
<dbReference type="InterPro" id="IPR057661">
    <property type="entry name" value="RsdA/BaiN/AoA(So)_Rossmann"/>
</dbReference>
<dbReference type="Gene3D" id="3.50.50.60">
    <property type="entry name" value="FAD/NAD(P)-binding domain"/>
    <property type="match status" value="1"/>
</dbReference>
<dbReference type="InterPro" id="IPR004792">
    <property type="entry name" value="BaiN-like"/>
</dbReference>
<gene>
    <name evidence="6" type="ORF">GCM10023092_16340</name>
</gene>
<dbReference type="SUPFAM" id="SSF160996">
    <property type="entry name" value="HI0933 insert domain-like"/>
    <property type="match status" value="1"/>
</dbReference>
<evidence type="ECO:0000256" key="3">
    <source>
        <dbReference type="ARBA" id="ARBA00022827"/>
    </source>
</evidence>
<evidence type="ECO:0000313" key="7">
    <source>
        <dbReference type="Proteomes" id="UP001501410"/>
    </source>
</evidence>
<dbReference type="InterPro" id="IPR023166">
    <property type="entry name" value="BaiN-like_dom_sf"/>
</dbReference>
<protein>
    <submittedName>
        <fullName evidence="6">NAD(P)/FAD-dependent oxidoreductase</fullName>
    </submittedName>
</protein>
<proteinExistence type="predicted"/>
<name>A0ABP8MQA2_9BACT</name>
<comment type="caution">
    <text evidence="6">The sequence shown here is derived from an EMBL/GenBank/DDBJ whole genome shotgun (WGS) entry which is preliminary data.</text>
</comment>
<dbReference type="PANTHER" id="PTHR42887">
    <property type="entry name" value="OS12G0638800 PROTEIN"/>
    <property type="match status" value="1"/>
</dbReference>
<dbReference type="Proteomes" id="UP001501410">
    <property type="component" value="Unassembled WGS sequence"/>
</dbReference>
<dbReference type="NCBIfam" id="TIGR00275">
    <property type="entry name" value="aminoacetone oxidase family FAD-binding enzyme"/>
    <property type="match status" value="1"/>
</dbReference>
<keyword evidence="2" id="KW-0285">Flavoprotein</keyword>
<evidence type="ECO:0000259" key="5">
    <source>
        <dbReference type="Pfam" id="PF22780"/>
    </source>
</evidence>
<keyword evidence="3" id="KW-0274">FAD</keyword>
<dbReference type="RefSeq" id="WP_344825210.1">
    <property type="nucleotide sequence ID" value="NZ_BAABEZ010000022.1"/>
</dbReference>
<feature type="domain" description="RsdA/BaiN/AoA(So)-like insert" evidence="5">
    <location>
        <begin position="185"/>
        <end position="345"/>
    </location>
</feature>
<organism evidence="6 7">
    <name type="scientific">Rurimicrobium arvi</name>
    <dbReference type="NCBI Taxonomy" id="2049916"/>
    <lineage>
        <taxon>Bacteria</taxon>
        <taxon>Pseudomonadati</taxon>
        <taxon>Bacteroidota</taxon>
        <taxon>Chitinophagia</taxon>
        <taxon>Chitinophagales</taxon>
        <taxon>Chitinophagaceae</taxon>
        <taxon>Rurimicrobium</taxon>
    </lineage>
</organism>
<accession>A0ABP8MQA2</accession>
<reference evidence="7" key="1">
    <citation type="journal article" date="2019" name="Int. J. Syst. Evol. Microbiol.">
        <title>The Global Catalogue of Microorganisms (GCM) 10K type strain sequencing project: providing services to taxonomists for standard genome sequencing and annotation.</title>
        <authorList>
            <consortium name="The Broad Institute Genomics Platform"/>
            <consortium name="The Broad Institute Genome Sequencing Center for Infectious Disease"/>
            <person name="Wu L."/>
            <person name="Ma J."/>
        </authorList>
    </citation>
    <scope>NUCLEOTIDE SEQUENCE [LARGE SCALE GENOMIC DNA]</scope>
    <source>
        <strain evidence="7">JCM 31921</strain>
    </source>
</reference>
<keyword evidence="7" id="KW-1185">Reference proteome</keyword>
<dbReference type="InterPro" id="IPR055178">
    <property type="entry name" value="RsdA/BaiN/AoA(So)-like_dom"/>
</dbReference>
<dbReference type="Pfam" id="PF22780">
    <property type="entry name" value="HI0933_like_1st"/>
    <property type="match status" value="1"/>
</dbReference>
<dbReference type="Gene3D" id="2.40.30.10">
    <property type="entry name" value="Translation factors"/>
    <property type="match status" value="1"/>
</dbReference>
<dbReference type="InterPro" id="IPR036188">
    <property type="entry name" value="FAD/NAD-bd_sf"/>
</dbReference>
<evidence type="ECO:0000259" key="4">
    <source>
        <dbReference type="Pfam" id="PF03486"/>
    </source>
</evidence>